<dbReference type="CDD" id="cd08983">
    <property type="entry name" value="GH43_Bt3655-like"/>
    <property type="match status" value="1"/>
</dbReference>
<evidence type="ECO:0000313" key="6">
    <source>
        <dbReference type="Proteomes" id="UP000628840"/>
    </source>
</evidence>
<dbReference type="Pfam" id="PF04616">
    <property type="entry name" value="Glyco_hydro_43"/>
    <property type="match status" value="1"/>
</dbReference>
<dbReference type="EMBL" id="BMPF01000001">
    <property type="protein sequence ID" value="GGL28380.1"/>
    <property type="molecule type" value="Genomic_DNA"/>
</dbReference>
<dbReference type="Proteomes" id="UP000628840">
    <property type="component" value="Unassembled WGS sequence"/>
</dbReference>
<accession>A0A830F0U1</accession>
<protein>
    <recommendedName>
        <fullName evidence="7">Glycosyl hydrolases family 43</fullName>
    </recommendedName>
</protein>
<dbReference type="SUPFAM" id="SSF75005">
    <property type="entry name" value="Arabinanase/levansucrase/invertase"/>
    <property type="match status" value="1"/>
</dbReference>
<keyword evidence="4" id="KW-0326">Glycosidase</keyword>
<evidence type="ECO:0000256" key="3">
    <source>
        <dbReference type="ARBA" id="ARBA00022801"/>
    </source>
</evidence>
<dbReference type="RefSeq" id="WP_188879881.1">
    <property type="nucleotide sequence ID" value="NZ_BMPF01000001.1"/>
</dbReference>
<dbReference type="InterPro" id="IPR006710">
    <property type="entry name" value="Glyco_hydro_43"/>
</dbReference>
<evidence type="ECO:0000256" key="4">
    <source>
        <dbReference type="ARBA" id="ARBA00023295"/>
    </source>
</evidence>
<dbReference type="InterPro" id="IPR023296">
    <property type="entry name" value="Glyco_hydro_beta-prop_sf"/>
</dbReference>
<dbReference type="AlphaFoldDB" id="A0A830F0U1"/>
<evidence type="ECO:0008006" key="7">
    <source>
        <dbReference type="Google" id="ProtNLM"/>
    </source>
</evidence>
<evidence type="ECO:0000256" key="2">
    <source>
        <dbReference type="ARBA" id="ARBA00009865"/>
    </source>
</evidence>
<comment type="caution">
    <text evidence="5">The sequence shown here is derived from an EMBL/GenBank/DDBJ whole genome shotgun (WGS) entry which is preliminary data.</text>
</comment>
<dbReference type="Gene3D" id="2.115.10.20">
    <property type="entry name" value="Glycosyl hydrolase domain, family 43"/>
    <property type="match status" value="1"/>
</dbReference>
<dbReference type="GO" id="GO:0004553">
    <property type="term" value="F:hydrolase activity, hydrolyzing O-glycosyl compounds"/>
    <property type="evidence" value="ECO:0007669"/>
    <property type="project" value="InterPro"/>
</dbReference>
<evidence type="ECO:0000256" key="1">
    <source>
        <dbReference type="ARBA" id="ARBA00004834"/>
    </source>
</evidence>
<dbReference type="PANTHER" id="PTHR43301">
    <property type="entry name" value="ARABINAN ENDO-1,5-ALPHA-L-ARABINOSIDASE"/>
    <property type="match status" value="1"/>
</dbReference>
<dbReference type="InterPro" id="IPR050727">
    <property type="entry name" value="GH43_arabinanases"/>
</dbReference>
<keyword evidence="3" id="KW-0378">Hydrolase</keyword>
<dbReference type="PANTHER" id="PTHR43301:SF3">
    <property type="entry name" value="ARABINAN ENDO-1,5-ALPHA-L-ARABINOSIDASE A-RELATED"/>
    <property type="match status" value="1"/>
</dbReference>
<proteinExistence type="inferred from homology"/>
<comment type="similarity">
    <text evidence="2">Belongs to the glycosyl hydrolase 43 family.</text>
</comment>
<reference evidence="5 6" key="1">
    <citation type="journal article" date="2019" name="Int. J. Syst. Evol. Microbiol.">
        <title>The Global Catalogue of Microorganisms (GCM) 10K type strain sequencing project: providing services to taxonomists for standard genome sequencing and annotation.</title>
        <authorList>
            <consortium name="The Broad Institute Genomics Platform"/>
            <consortium name="The Broad Institute Genome Sequencing Center for Infectious Disease"/>
            <person name="Wu L."/>
            <person name="Ma J."/>
        </authorList>
    </citation>
    <scope>NUCLEOTIDE SEQUENCE [LARGE SCALE GENOMIC DNA]</scope>
    <source>
        <strain evidence="5 6">JCM 19585</strain>
    </source>
</reference>
<dbReference type="OrthoDB" id="180671at2157"/>
<name>A0A830F0U1_9EURY</name>
<comment type="pathway">
    <text evidence="1">Glycan metabolism; L-arabinan degradation.</text>
</comment>
<organism evidence="5 6">
    <name type="scientific">Halarchaeum grantii</name>
    <dbReference type="NCBI Taxonomy" id="1193105"/>
    <lineage>
        <taxon>Archaea</taxon>
        <taxon>Methanobacteriati</taxon>
        <taxon>Methanobacteriota</taxon>
        <taxon>Stenosarchaea group</taxon>
        <taxon>Halobacteria</taxon>
        <taxon>Halobacteriales</taxon>
        <taxon>Halobacteriaceae</taxon>
    </lineage>
</organism>
<gene>
    <name evidence="5" type="ORF">GCM10009037_10060</name>
</gene>
<sequence>MAAYLFVHFRETRTPDGEQVYFGVSEDGFNWEPVNGGDPVLWSYHGDKGVRDCTITRTDDGRFVIMGTDLSLSYGMVNQYDGSWEEITRNGSDALALWESADLVAWSEQRMVELGDGRFGCLWAPDITYDRENGDYVVHWSSSHEDDDYEEMALYYARTEDFESFSDPELLYRNPDGGVIDSAMYEEDGTYYCFAKSQSNPTGIVLLESERPTGPFTRVPAFDRTMAGLDGARYEAPTAFRLDDGRWCLFLDYFGGDPETQGYVPFVADSLDSAFERADDEFAFPYGFKHGTVLRITREEYERLRAYEKDPGER</sequence>
<evidence type="ECO:0000313" key="5">
    <source>
        <dbReference type="EMBL" id="GGL28380.1"/>
    </source>
</evidence>
<keyword evidence="6" id="KW-1185">Reference proteome</keyword>
<dbReference type="GO" id="GO:0005975">
    <property type="term" value="P:carbohydrate metabolic process"/>
    <property type="evidence" value="ECO:0007669"/>
    <property type="project" value="InterPro"/>
</dbReference>